<keyword evidence="5" id="KW-0539">Nucleus</keyword>
<accession>A0A0V1A707</accession>
<comment type="caution">
    <text evidence="7">The sequence shown here is derived from an EMBL/GenBank/DDBJ whole genome shotgun (WGS) entry which is preliminary data.</text>
</comment>
<keyword evidence="3" id="KW-0805">Transcription regulation</keyword>
<dbReference type="EMBL" id="JYDQ01000024">
    <property type="protein sequence ID" value="KRY20573.1"/>
    <property type="molecule type" value="Genomic_DNA"/>
</dbReference>
<dbReference type="GO" id="GO:0016592">
    <property type="term" value="C:mediator complex"/>
    <property type="evidence" value="ECO:0007669"/>
    <property type="project" value="InterPro"/>
</dbReference>
<feature type="transmembrane region" description="Helical" evidence="6">
    <location>
        <begin position="827"/>
        <end position="850"/>
    </location>
</feature>
<dbReference type="GO" id="GO:0070847">
    <property type="term" value="C:core mediator complex"/>
    <property type="evidence" value="ECO:0007669"/>
    <property type="project" value="TreeGrafter"/>
</dbReference>
<dbReference type="PANTHER" id="PTHR13114">
    <property type="entry name" value="MEDIATOR OF RNA POLYMERASE II TRANSCRIPTION SUBUNIT 17"/>
    <property type="match status" value="1"/>
</dbReference>
<keyword evidence="6" id="KW-1133">Transmembrane helix</keyword>
<dbReference type="PANTHER" id="PTHR13114:SF7">
    <property type="entry name" value="MEDIATOR OF RNA POLYMERASE II TRANSCRIPTION SUBUNIT 17"/>
    <property type="match status" value="1"/>
</dbReference>
<proteinExistence type="inferred from homology"/>
<dbReference type="GO" id="GO:0006357">
    <property type="term" value="P:regulation of transcription by RNA polymerase II"/>
    <property type="evidence" value="ECO:0007669"/>
    <property type="project" value="InterPro"/>
</dbReference>
<keyword evidence="6" id="KW-0812">Transmembrane</keyword>
<evidence type="ECO:0000256" key="5">
    <source>
        <dbReference type="ARBA" id="ARBA00023242"/>
    </source>
</evidence>
<dbReference type="Proteomes" id="UP000054783">
    <property type="component" value="Unassembled WGS sequence"/>
</dbReference>
<dbReference type="OrthoDB" id="10058398at2759"/>
<evidence type="ECO:0000256" key="1">
    <source>
        <dbReference type="ARBA" id="ARBA00004123"/>
    </source>
</evidence>
<evidence type="ECO:0000256" key="3">
    <source>
        <dbReference type="ARBA" id="ARBA00023015"/>
    </source>
</evidence>
<keyword evidence="4" id="KW-0804">Transcription</keyword>
<feature type="transmembrane region" description="Helical" evidence="6">
    <location>
        <begin position="792"/>
        <end position="815"/>
    </location>
</feature>
<dbReference type="AlphaFoldDB" id="A0A0V1A707"/>
<comment type="subcellular location">
    <subcellularLocation>
        <location evidence="1">Nucleus</location>
    </subcellularLocation>
</comment>
<evidence type="ECO:0000313" key="7">
    <source>
        <dbReference type="EMBL" id="KRY20573.1"/>
    </source>
</evidence>
<dbReference type="STRING" id="990121.A0A0V1A707"/>
<reference evidence="7 8" key="1">
    <citation type="submission" date="2015-01" db="EMBL/GenBank/DDBJ databases">
        <title>Evolution of Trichinella species and genotypes.</title>
        <authorList>
            <person name="Korhonen P.K."/>
            <person name="Edoardo P."/>
            <person name="Giuseppe L.R."/>
            <person name="Gasser R.B."/>
        </authorList>
    </citation>
    <scope>NUCLEOTIDE SEQUENCE [LARGE SCALE GENOMIC DNA]</scope>
    <source>
        <strain evidence="7">ISS2496</strain>
    </source>
</reference>
<organism evidence="7 8">
    <name type="scientific">Trichinella patagoniensis</name>
    <dbReference type="NCBI Taxonomy" id="990121"/>
    <lineage>
        <taxon>Eukaryota</taxon>
        <taxon>Metazoa</taxon>
        <taxon>Ecdysozoa</taxon>
        <taxon>Nematoda</taxon>
        <taxon>Enoplea</taxon>
        <taxon>Dorylaimia</taxon>
        <taxon>Trichinellida</taxon>
        <taxon>Trichinellidae</taxon>
        <taxon>Trichinella</taxon>
    </lineage>
</organism>
<sequence length="859" mass="97848">MARRQFPNSKSDWLVMTPSHASANKIKEASILIIRNLFVTKIHSFLQFSTFIFLFSALRLIFAMNSGDAEDEEEQKLLVAVEPLREWKVFDISFSGVERYLQPLHYNDHVAELAHNVRWSKLVGKSSRNLSTISSTTKADDPTSSRAAWENVARSLHSALTEMVVLMDLIKVTMTGRYMAFDAAMHEMSDDSKPMFKSGDAYALFAKRKALSITSNVLLDFVGKQKVKLSGIGSIQQAMQPDEESTYLREMAEMRKYWRLRKSRNSILGDLSLGHCTFVCLCMVSCLHLLLYVCVLESACRRFERKSTVEDTFNNWQAFPQVGSVYTSGRFEFNSVGIDNQADCHLEGQVGSGPVIDAVSRFVFIGIRQFYANQAQAISKEAIVYHNNTSFIYRDFLMIRLDSSNAVLVSLFSREELEEARKNMPKDKSTKRLIAETKLQCIFALKQRVCSRYMYLIDMVGNFVSTKPITAPLIIQTHPAPLAGVEMKSQEQIEHLEECQPSFILHNILDDARHYILITEMKKALDQLSSAQKDPVMTVYWCYDCCRYNTIARLSLVIPFYEYCGSLLRILYPLDSDQVQIFLLKIDGENPSWDNWQNCTPDAYVPIDLNSMAVDGVSPRTTMHFTIRLFVNNIHILFAQFCVVAKMSGNAENSETKSQRKFPQNFKYSLKRLSNKIDKRWLTSVGCAMLTVQLVIALILVASLIIPHCYNVAQELKTVDLNNDEDDGLDDDDIDALFVKKVCNWPLTCPEFSGQIFAATAVIASMIGNILLAFVLILRIDRYFQISPDRLTIIYHGIAGLAYLISGTIMSWYAYDEKHFHNAEDRFYTQWIIATVCSFANFCLCTSEFVRQSVLMTRA</sequence>
<keyword evidence="8" id="KW-1185">Reference proteome</keyword>
<evidence type="ECO:0000256" key="4">
    <source>
        <dbReference type="ARBA" id="ARBA00023163"/>
    </source>
</evidence>
<feature type="transmembrane region" description="Helical" evidence="6">
    <location>
        <begin position="272"/>
        <end position="296"/>
    </location>
</feature>
<dbReference type="InterPro" id="IPR019313">
    <property type="entry name" value="Mediator_Med17"/>
</dbReference>
<name>A0A0V1A707_9BILA</name>
<comment type="similarity">
    <text evidence="2">Belongs to the Mediator complex subunit 17 family.</text>
</comment>
<feature type="transmembrane region" description="Helical" evidence="6">
    <location>
        <begin position="681"/>
        <end position="706"/>
    </location>
</feature>
<gene>
    <name evidence="7" type="primary">alh-13</name>
    <name evidence="7" type="ORF">T12_16125</name>
</gene>
<protein>
    <submittedName>
        <fullName evidence="7">Mediator of RNA polymerase II transcription subunit 17</fullName>
    </submittedName>
</protein>
<dbReference type="GO" id="GO:0003712">
    <property type="term" value="F:transcription coregulator activity"/>
    <property type="evidence" value="ECO:0007669"/>
    <property type="project" value="InterPro"/>
</dbReference>
<evidence type="ECO:0000313" key="8">
    <source>
        <dbReference type="Proteomes" id="UP000054783"/>
    </source>
</evidence>
<evidence type="ECO:0000256" key="6">
    <source>
        <dbReference type="SAM" id="Phobius"/>
    </source>
</evidence>
<keyword evidence="6" id="KW-0472">Membrane</keyword>
<feature type="transmembrane region" description="Helical" evidence="6">
    <location>
        <begin position="756"/>
        <end position="780"/>
    </location>
</feature>
<evidence type="ECO:0000256" key="2">
    <source>
        <dbReference type="ARBA" id="ARBA00005635"/>
    </source>
</evidence>